<dbReference type="Gene3D" id="3.40.50.1110">
    <property type="entry name" value="SGNH hydrolase"/>
    <property type="match status" value="1"/>
</dbReference>
<dbReference type="GO" id="GO:0008270">
    <property type="term" value="F:zinc ion binding"/>
    <property type="evidence" value="ECO:0007669"/>
    <property type="project" value="UniProtKB-KW"/>
</dbReference>
<dbReference type="SUPFAM" id="SSF52266">
    <property type="entry name" value="SGNH hydrolase"/>
    <property type="match status" value="1"/>
</dbReference>
<keyword evidence="1" id="KW-0862">Zinc</keyword>
<dbReference type="InterPro" id="IPR036514">
    <property type="entry name" value="SGNH_hydro_sf"/>
</dbReference>
<keyword evidence="4" id="KW-1185">Reference proteome</keyword>
<dbReference type="EMBL" id="JADWDJ010000007">
    <property type="protein sequence ID" value="KAG5277862.1"/>
    <property type="molecule type" value="Genomic_DNA"/>
</dbReference>
<comment type="caution">
    <text evidence="3">The sequence shown here is derived from an EMBL/GenBank/DDBJ whole genome shotgun (WGS) entry which is preliminary data.</text>
</comment>
<name>A0AAV6GVC7_9TELE</name>
<keyword evidence="1" id="KW-0479">Metal-binding</keyword>
<dbReference type="InterPro" id="IPR013087">
    <property type="entry name" value="Znf_C2H2_type"/>
</dbReference>
<dbReference type="CDD" id="cd00229">
    <property type="entry name" value="SGNH_hydrolase"/>
    <property type="match status" value="1"/>
</dbReference>
<evidence type="ECO:0000313" key="3">
    <source>
        <dbReference type="EMBL" id="KAG5277862.1"/>
    </source>
</evidence>
<dbReference type="Gene3D" id="3.30.160.60">
    <property type="entry name" value="Classic Zinc Finger"/>
    <property type="match status" value="1"/>
</dbReference>
<accession>A0AAV6GVC7</accession>
<dbReference type="InterPro" id="IPR036236">
    <property type="entry name" value="Znf_C2H2_sf"/>
</dbReference>
<dbReference type="PROSITE" id="PS50157">
    <property type="entry name" value="ZINC_FINGER_C2H2_2"/>
    <property type="match status" value="1"/>
</dbReference>
<dbReference type="AlphaFoldDB" id="A0AAV6GVC7"/>
<evidence type="ECO:0000313" key="4">
    <source>
        <dbReference type="Proteomes" id="UP000823561"/>
    </source>
</evidence>
<protein>
    <recommendedName>
        <fullName evidence="2">C2H2-type domain-containing protein</fullName>
    </recommendedName>
</protein>
<dbReference type="PROSITE" id="PS00028">
    <property type="entry name" value="ZINC_FINGER_C2H2_1"/>
    <property type="match status" value="1"/>
</dbReference>
<reference evidence="3" key="1">
    <citation type="submission" date="2020-10" db="EMBL/GenBank/DDBJ databases">
        <title>Chromosome-scale genome assembly of the Allis shad, Alosa alosa.</title>
        <authorList>
            <person name="Margot Z."/>
            <person name="Christophe K."/>
            <person name="Cabau C."/>
            <person name="Louis A."/>
            <person name="Berthelot C."/>
            <person name="Parey E."/>
            <person name="Roest Crollius H."/>
            <person name="Montfort J."/>
            <person name="Robinson-Rechavi M."/>
            <person name="Bucao C."/>
            <person name="Bouchez O."/>
            <person name="Gislard M."/>
            <person name="Lluch J."/>
            <person name="Milhes M."/>
            <person name="Lampietro C."/>
            <person name="Lopez Roques C."/>
            <person name="Donnadieu C."/>
            <person name="Braasch I."/>
            <person name="Desvignes T."/>
            <person name="Postlethwait J."/>
            <person name="Bobe J."/>
            <person name="Guiguen Y."/>
        </authorList>
    </citation>
    <scope>NUCLEOTIDE SEQUENCE</scope>
    <source>
        <strain evidence="3">M-15738</strain>
        <tissue evidence="3">Blood</tissue>
    </source>
</reference>
<evidence type="ECO:0000259" key="2">
    <source>
        <dbReference type="PROSITE" id="PS50157"/>
    </source>
</evidence>
<gene>
    <name evidence="3" type="ORF">AALO_G00092190</name>
</gene>
<sequence length="397" mass="45957">MDLGMPLSTGGNITVTHQFGLRVIVKEEDIKEEEYGQMIGCPDEEGKPFAELHCETETDITESNVTCNETLHETVEIEVKKEDEQEHDLLESVSEHPHVTQQKIHGQKDELHLQLEGRLHHCTVCRKSFTALSELEKHQQTHSELAVCSTNEEQQMRKVWIGLSIPVVELDVVRLRSAAVWRKHEPNVYPETNTKVEIEVKKEEQEDDYLLENRQPTALILGCNYIRNGEERARRSLGRNLGANAQVEWLGLDGMRWHSVVPCFYDWLRGKFAPDVLLIHCGGNDLGKLKSLRLVAAMKRDLQDLHQRFPNMLIVYSAITQRRCWGCVRPKRIERSRKWVNSEMATFVMGMNGGIVHHRYIRFYKPELFLRDTFHLSTLGNDIFFNAFSECLRTIFP</sequence>
<feature type="domain" description="C2H2-type" evidence="2">
    <location>
        <begin position="120"/>
        <end position="143"/>
    </location>
</feature>
<evidence type="ECO:0000256" key="1">
    <source>
        <dbReference type="PROSITE-ProRule" id="PRU00042"/>
    </source>
</evidence>
<dbReference type="SUPFAM" id="SSF57667">
    <property type="entry name" value="beta-beta-alpha zinc fingers"/>
    <property type="match status" value="1"/>
</dbReference>
<dbReference type="Proteomes" id="UP000823561">
    <property type="component" value="Chromosome 7"/>
</dbReference>
<keyword evidence="1" id="KW-0863">Zinc-finger</keyword>
<organism evidence="3 4">
    <name type="scientific">Alosa alosa</name>
    <name type="common">allis shad</name>
    <dbReference type="NCBI Taxonomy" id="278164"/>
    <lineage>
        <taxon>Eukaryota</taxon>
        <taxon>Metazoa</taxon>
        <taxon>Chordata</taxon>
        <taxon>Craniata</taxon>
        <taxon>Vertebrata</taxon>
        <taxon>Euteleostomi</taxon>
        <taxon>Actinopterygii</taxon>
        <taxon>Neopterygii</taxon>
        <taxon>Teleostei</taxon>
        <taxon>Clupei</taxon>
        <taxon>Clupeiformes</taxon>
        <taxon>Clupeoidei</taxon>
        <taxon>Clupeidae</taxon>
        <taxon>Alosa</taxon>
    </lineage>
</organism>
<proteinExistence type="predicted"/>